<evidence type="ECO:0000313" key="2">
    <source>
        <dbReference type="EMBL" id="TDV49767.1"/>
    </source>
</evidence>
<dbReference type="Pfam" id="PF01494">
    <property type="entry name" value="FAD_binding_3"/>
    <property type="match status" value="1"/>
</dbReference>
<dbReference type="EMBL" id="SOCP01000007">
    <property type="protein sequence ID" value="TDV49767.1"/>
    <property type="molecule type" value="Genomic_DNA"/>
</dbReference>
<dbReference type="InterPro" id="IPR002938">
    <property type="entry name" value="FAD-bd"/>
</dbReference>
<dbReference type="PANTHER" id="PTHR42685:SF22">
    <property type="entry name" value="CONDITIONED MEDIUM FACTOR RECEPTOR 1"/>
    <property type="match status" value="1"/>
</dbReference>
<protein>
    <submittedName>
        <fullName evidence="2">Flavin-dependent dehydrogenase</fullName>
    </submittedName>
</protein>
<proteinExistence type="predicted"/>
<evidence type="ECO:0000313" key="3">
    <source>
        <dbReference type="Proteomes" id="UP000294927"/>
    </source>
</evidence>
<reference evidence="2 3" key="1">
    <citation type="submission" date="2019-03" db="EMBL/GenBank/DDBJ databases">
        <title>Genomic Encyclopedia of Archaeal and Bacterial Type Strains, Phase II (KMG-II): from individual species to whole genera.</title>
        <authorList>
            <person name="Goeker M."/>
        </authorList>
    </citation>
    <scope>NUCLEOTIDE SEQUENCE [LARGE SCALE GENOMIC DNA]</scope>
    <source>
        <strain evidence="2 3">DSM 45499</strain>
    </source>
</reference>
<evidence type="ECO:0000259" key="1">
    <source>
        <dbReference type="Pfam" id="PF01494"/>
    </source>
</evidence>
<dbReference type="AlphaFoldDB" id="A0A4R7VKJ4"/>
<keyword evidence="3" id="KW-1185">Reference proteome</keyword>
<organism evidence="2 3">
    <name type="scientific">Actinophytocola oryzae</name>
    <dbReference type="NCBI Taxonomy" id="502181"/>
    <lineage>
        <taxon>Bacteria</taxon>
        <taxon>Bacillati</taxon>
        <taxon>Actinomycetota</taxon>
        <taxon>Actinomycetes</taxon>
        <taxon>Pseudonocardiales</taxon>
        <taxon>Pseudonocardiaceae</taxon>
    </lineage>
</organism>
<dbReference type="GO" id="GO:0071949">
    <property type="term" value="F:FAD binding"/>
    <property type="evidence" value="ECO:0007669"/>
    <property type="project" value="InterPro"/>
</dbReference>
<gene>
    <name evidence="2" type="ORF">CLV71_107106</name>
</gene>
<feature type="domain" description="FAD-binding" evidence="1">
    <location>
        <begin position="4"/>
        <end position="315"/>
    </location>
</feature>
<comment type="caution">
    <text evidence="2">The sequence shown here is derived from an EMBL/GenBank/DDBJ whole genome shotgun (WGS) entry which is preliminary data.</text>
</comment>
<dbReference type="Proteomes" id="UP000294927">
    <property type="component" value="Unassembled WGS sequence"/>
</dbReference>
<dbReference type="InterPro" id="IPR050407">
    <property type="entry name" value="Geranylgeranyl_reductase"/>
</dbReference>
<dbReference type="SUPFAM" id="SSF51905">
    <property type="entry name" value="FAD/NAD(P)-binding domain"/>
    <property type="match status" value="1"/>
</dbReference>
<sequence>MLAAKAGLRVLLLDRARFPSDTVSTHLIHQPGVALLARWGVLDAVVATGCPPIESAGYRLAGTTLRGRSEAVDGQAAAYAPRRYLLDEILADAAVSAGAEFVDRSTVVGLLRDEDGAVRGVRYRRGDALVEASASLVVGADGMRSTVARLAGAPTVVEDPTMTCVYYAYWRGLPAEFALYEEPGRFVGTIPTNDGLTVVAAYFPQVDFPKVRRDARAAYVTNIGDTVPGLAAVRVDDERFDRLHGFGAQRNFFRQAAGRGWVLTGDAAHHKDSITARGISDAFVQAELLARQVLPAVTDPRALRDSLAAYAELRDDALAESYYTTLSVARLEVRDDRVELLRGISGDQRMVDQYFSVVSGARSVEDVFARHVPMLSPLH</sequence>
<name>A0A4R7VKJ4_9PSEU</name>
<dbReference type="InterPro" id="IPR036188">
    <property type="entry name" value="FAD/NAD-bd_sf"/>
</dbReference>
<dbReference type="Gene3D" id="3.50.50.60">
    <property type="entry name" value="FAD/NAD(P)-binding domain"/>
    <property type="match status" value="1"/>
</dbReference>
<dbReference type="PANTHER" id="PTHR42685">
    <property type="entry name" value="GERANYLGERANYL DIPHOSPHATE REDUCTASE"/>
    <property type="match status" value="1"/>
</dbReference>
<accession>A0A4R7VKJ4</accession>